<reference evidence="7" key="1">
    <citation type="journal article" date="2020" name="mSystems">
        <title>Genome- and Community-Level Interaction Insights into Carbon Utilization and Element Cycling Functions of Hydrothermarchaeota in Hydrothermal Sediment.</title>
        <authorList>
            <person name="Zhou Z."/>
            <person name="Liu Y."/>
            <person name="Xu W."/>
            <person name="Pan J."/>
            <person name="Luo Z.H."/>
            <person name="Li M."/>
        </authorList>
    </citation>
    <scope>NUCLEOTIDE SEQUENCE [LARGE SCALE GENOMIC DNA]</scope>
    <source>
        <strain evidence="7">HyVt-456</strain>
    </source>
</reference>
<protein>
    <submittedName>
        <fullName evidence="7">RDD family protein</fullName>
    </submittedName>
</protein>
<organism evidence="7">
    <name type="scientific">Caldithrix abyssi</name>
    <dbReference type="NCBI Taxonomy" id="187145"/>
    <lineage>
        <taxon>Bacteria</taxon>
        <taxon>Pseudomonadati</taxon>
        <taxon>Calditrichota</taxon>
        <taxon>Calditrichia</taxon>
        <taxon>Calditrichales</taxon>
        <taxon>Calditrichaceae</taxon>
        <taxon>Caldithrix</taxon>
    </lineage>
</organism>
<evidence type="ECO:0000256" key="5">
    <source>
        <dbReference type="SAM" id="Phobius"/>
    </source>
</evidence>
<keyword evidence="3 5" id="KW-1133">Transmembrane helix</keyword>
<dbReference type="PANTHER" id="PTHR38480">
    <property type="entry name" value="SLR0254 PROTEIN"/>
    <property type="match status" value="1"/>
</dbReference>
<evidence type="ECO:0000256" key="1">
    <source>
        <dbReference type="ARBA" id="ARBA00004141"/>
    </source>
</evidence>
<feature type="transmembrane region" description="Helical" evidence="5">
    <location>
        <begin position="60"/>
        <end position="81"/>
    </location>
</feature>
<gene>
    <name evidence="7" type="ORF">ENJ10_11895</name>
</gene>
<feature type="domain" description="RDD" evidence="6">
    <location>
        <begin position="18"/>
        <end position="146"/>
    </location>
</feature>
<dbReference type="GO" id="GO:0016020">
    <property type="term" value="C:membrane"/>
    <property type="evidence" value="ECO:0007669"/>
    <property type="project" value="UniProtKB-SubCell"/>
</dbReference>
<evidence type="ECO:0000313" key="7">
    <source>
        <dbReference type="EMBL" id="HED11383.1"/>
    </source>
</evidence>
<keyword evidence="2 5" id="KW-0812">Transmembrane</keyword>
<evidence type="ECO:0000256" key="3">
    <source>
        <dbReference type="ARBA" id="ARBA00022989"/>
    </source>
</evidence>
<dbReference type="Pfam" id="PF06271">
    <property type="entry name" value="RDD"/>
    <property type="match status" value="1"/>
</dbReference>
<evidence type="ECO:0000259" key="6">
    <source>
        <dbReference type="Pfam" id="PF06271"/>
    </source>
</evidence>
<evidence type="ECO:0000256" key="2">
    <source>
        <dbReference type="ARBA" id="ARBA00022692"/>
    </source>
</evidence>
<comment type="caution">
    <text evidence="7">The sequence shown here is derived from an EMBL/GenBank/DDBJ whole genome shotgun (WGS) entry which is preliminary data.</text>
</comment>
<dbReference type="Proteomes" id="UP000886005">
    <property type="component" value="Unassembled WGS sequence"/>
</dbReference>
<feature type="transmembrane region" description="Helical" evidence="5">
    <location>
        <begin position="25"/>
        <end position="48"/>
    </location>
</feature>
<dbReference type="AlphaFoldDB" id="A0A7V1PV28"/>
<dbReference type="PANTHER" id="PTHR38480:SF1">
    <property type="entry name" value="SLR0254 PROTEIN"/>
    <property type="match status" value="1"/>
</dbReference>
<comment type="subcellular location">
    <subcellularLocation>
        <location evidence="1">Membrane</location>
        <topology evidence="1">Multi-pass membrane protein</topology>
    </subcellularLocation>
</comment>
<evidence type="ECO:0000256" key="4">
    <source>
        <dbReference type="ARBA" id="ARBA00023136"/>
    </source>
</evidence>
<sequence>MENIDIATTQNVNISYKLAGIADRILALLLDWLIQAAYLITLFIVGAFLQSGFGMGIESFGLMSLLTLPLFLYEVIFESLMNGQTPGKKIRGIRVMSMDGSEAGTGQFIIRWLLRFVDVTLTFGSVGLITLFINNKGQRLGDIAAGTTVVRIGKKSNIDDSLSYSGGENMPLTWPQARHMTPHEASLLNQVLNSKPESEEAYADLLSRTARVYAKKLNIDFPSPDNRAFLETLLRDYHNSGAGK</sequence>
<name>A0A7V1PV28_CALAY</name>
<proteinExistence type="predicted"/>
<dbReference type="EMBL" id="DRLD01000329">
    <property type="protein sequence ID" value="HED11383.1"/>
    <property type="molecule type" value="Genomic_DNA"/>
</dbReference>
<accession>A0A7V1PV28</accession>
<dbReference type="InterPro" id="IPR010432">
    <property type="entry name" value="RDD"/>
</dbReference>
<feature type="transmembrane region" description="Helical" evidence="5">
    <location>
        <begin position="112"/>
        <end position="133"/>
    </location>
</feature>
<keyword evidence="4 5" id="KW-0472">Membrane</keyword>